<proteinExistence type="predicted"/>
<dbReference type="Gene3D" id="3.40.50.150">
    <property type="entry name" value="Vaccinia Virus protein VP39"/>
    <property type="match status" value="1"/>
</dbReference>
<reference evidence="2" key="2">
    <citation type="journal article" date="2017" name="Genome Announc.">
        <title>Correction for Mirajkar et al., Complete Genome Sequence of Brachyspira hyodysenteriae Type Strain B78 (ATCC 27164).</title>
        <authorList>
            <person name="Mirajkar N.S."/>
            <person name="Johnson T.J."/>
            <person name="Gebhart C.J."/>
        </authorList>
    </citation>
    <scope>NUCLEOTIDE SEQUENCE [LARGE SCALE GENOMIC DNA]</scope>
    <source>
        <strain evidence="2">B78</strain>
    </source>
</reference>
<dbReference type="Pfam" id="PF13489">
    <property type="entry name" value="Methyltransf_23"/>
    <property type="match status" value="1"/>
</dbReference>
<dbReference type="GO" id="GO:0032259">
    <property type="term" value="P:methylation"/>
    <property type="evidence" value="ECO:0007669"/>
    <property type="project" value="UniProtKB-KW"/>
</dbReference>
<protein>
    <submittedName>
        <fullName evidence="1">Methyltransferase</fullName>
    </submittedName>
</protein>
<organism evidence="1 2">
    <name type="scientific">Brachyspira hyodysenteriae ATCC 27164</name>
    <dbReference type="NCBI Taxonomy" id="1266923"/>
    <lineage>
        <taxon>Bacteria</taxon>
        <taxon>Pseudomonadati</taxon>
        <taxon>Spirochaetota</taxon>
        <taxon>Spirochaetia</taxon>
        <taxon>Brachyspirales</taxon>
        <taxon>Brachyspiraceae</taxon>
        <taxon>Brachyspira</taxon>
    </lineage>
</organism>
<dbReference type="PANTHER" id="PTHR43861">
    <property type="entry name" value="TRANS-ACONITATE 2-METHYLTRANSFERASE-RELATED"/>
    <property type="match status" value="1"/>
</dbReference>
<gene>
    <name evidence="1" type="ORF">BHYOB78_07635</name>
</gene>
<keyword evidence="2" id="KW-1185">Reference proteome</keyword>
<dbReference type="AlphaFoldDB" id="A0A3B6VVN2"/>
<keyword evidence="1" id="KW-0808">Transferase</keyword>
<dbReference type="InterPro" id="IPR029063">
    <property type="entry name" value="SAM-dependent_MTases_sf"/>
</dbReference>
<dbReference type="KEGG" id="bhd:BHYOB78_07635"/>
<dbReference type="GO" id="GO:0008168">
    <property type="term" value="F:methyltransferase activity"/>
    <property type="evidence" value="ECO:0007669"/>
    <property type="project" value="UniProtKB-KW"/>
</dbReference>
<sequence>MFKCYLCGYEGDMKIKSKVNGRNILLCPSCKLQFMYPQTSDEELSEIYSSNNYPTCSFDNGMDENTIIKMKRKTFNGILKKILPYCSSGNLLDIGCSSGILLEEAKLLGFNVYGLEISKYASDIAKKRIGEDRIYNGTLETCEFNNDFDVITMIDVIEHFRNPIDMLNIAKKMLHQNDKKYGYVLITTPNTDSYTNKIMGKKWPHYNTEHLFYFNLESMKKICSMTGFDILYYSSLMKSIKLDYLYNQLDRNGNNISKLIYLFNMIPIINKINFPFFTGDFVLILKNIL</sequence>
<dbReference type="OrthoDB" id="308846at2"/>
<dbReference type="Proteomes" id="UP000092328">
    <property type="component" value="Chromosome"/>
</dbReference>
<reference evidence="2" key="1">
    <citation type="journal article" date="2016" name="Genome Announc.">
        <title>Complete Genome Sequence of Brachyspira hyodysenteriae Type Strain B78 (ATCC 27164).</title>
        <authorList>
            <person name="Mirajkar N.S."/>
            <person name="Johnson T.J."/>
            <person name="Gebhart C.J."/>
        </authorList>
    </citation>
    <scope>NUCLEOTIDE SEQUENCE [LARGE SCALE GENOMIC DNA]</scope>
    <source>
        <strain evidence="2">B78</strain>
    </source>
</reference>
<evidence type="ECO:0000313" key="1">
    <source>
        <dbReference type="EMBL" id="ANN63739.1"/>
    </source>
</evidence>
<name>A0A3B6VVN2_BRAHO</name>
<dbReference type="SUPFAM" id="SSF53335">
    <property type="entry name" value="S-adenosyl-L-methionine-dependent methyltransferases"/>
    <property type="match status" value="1"/>
</dbReference>
<dbReference type="PANTHER" id="PTHR43861:SF6">
    <property type="entry name" value="METHYLTRANSFERASE TYPE 11"/>
    <property type="match status" value="1"/>
</dbReference>
<dbReference type="RefSeq" id="WP_020064715.1">
    <property type="nucleotide sequence ID" value="NZ_CP015910.2"/>
</dbReference>
<dbReference type="EMBL" id="CP015910">
    <property type="protein sequence ID" value="ANN63739.1"/>
    <property type="molecule type" value="Genomic_DNA"/>
</dbReference>
<dbReference type="CDD" id="cd02440">
    <property type="entry name" value="AdoMet_MTases"/>
    <property type="match status" value="1"/>
</dbReference>
<evidence type="ECO:0000313" key="2">
    <source>
        <dbReference type="Proteomes" id="UP000092328"/>
    </source>
</evidence>
<keyword evidence="1" id="KW-0489">Methyltransferase</keyword>
<accession>A0A3B6VVN2</accession>